<evidence type="ECO:0000313" key="1">
    <source>
        <dbReference type="EMBL" id="GEK89118.1"/>
    </source>
</evidence>
<dbReference type="EMBL" id="FOBL01000007">
    <property type="protein sequence ID" value="SEL69254.1"/>
    <property type="molecule type" value="Genomic_DNA"/>
</dbReference>
<dbReference type="AlphaFoldDB" id="A0A1H7SBX7"/>
<keyword evidence="4" id="KW-1185">Reference proteome</keyword>
<dbReference type="GO" id="GO:0030127">
    <property type="term" value="C:COPII vesicle coat"/>
    <property type="evidence" value="ECO:0007669"/>
    <property type="project" value="InterPro"/>
</dbReference>
<reference evidence="1 4" key="2">
    <citation type="submission" date="2019-07" db="EMBL/GenBank/DDBJ databases">
        <title>Whole genome shotgun sequence of Alkalibacterium putridalgicola NBRC 103243.</title>
        <authorList>
            <person name="Hosoyama A."/>
            <person name="Uohara A."/>
            <person name="Ohji S."/>
            <person name="Ichikawa N."/>
        </authorList>
    </citation>
    <scope>NUCLEOTIDE SEQUENCE [LARGE SCALE GENOMIC DNA]</scope>
    <source>
        <strain evidence="1 4">NBRC 103243</strain>
    </source>
</reference>
<dbReference type="Proteomes" id="UP000321425">
    <property type="component" value="Unassembled WGS sequence"/>
</dbReference>
<dbReference type="SUPFAM" id="SSF82919">
    <property type="entry name" value="Zn-finger domain of Sec23/24"/>
    <property type="match status" value="1"/>
</dbReference>
<protein>
    <recommendedName>
        <fullName evidence="5">Sec23/Sec24 zinc finger</fullName>
    </recommendedName>
</protein>
<proteinExistence type="predicted"/>
<organism evidence="2 3">
    <name type="scientific">Alkalibacterium putridalgicola</name>
    <dbReference type="NCBI Taxonomy" id="426703"/>
    <lineage>
        <taxon>Bacteria</taxon>
        <taxon>Bacillati</taxon>
        <taxon>Bacillota</taxon>
        <taxon>Bacilli</taxon>
        <taxon>Lactobacillales</taxon>
        <taxon>Carnobacteriaceae</taxon>
        <taxon>Alkalibacterium</taxon>
    </lineage>
</organism>
<dbReference type="OrthoDB" id="2056249at2"/>
<sequence length="58" mass="6960">MFNSFFDVDWYCDRCNSCLNNQEDFDGHKYIWECTECGHKNSISSANIYESEEDFRDT</sequence>
<accession>A0A1H7SBX7</accession>
<evidence type="ECO:0000313" key="2">
    <source>
        <dbReference type="EMBL" id="SEL69254.1"/>
    </source>
</evidence>
<name>A0A1H7SBX7_9LACT</name>
<dbReference type="GO" id="GO:0006886">
    <property type="term" value="P:intracellular protein transport"/>
    <property type="evidence" value="ECO:0007669"/>
    <property type="project" value="InterPro"/>
</dbReference>
<evidence type="ECO:0008006" key="5">
    <source>
        <dbReference type="Google" id="ProtNLM"/>
    </source>
</evidence>
<evidence type="ECO:0000313" key="4">
    <source>
        <dbReference type="Proteomes" id="UP000321425"/>
    </source>
</evidence>
<dbReference type="InterPro" id="IPR036174">
    <property type="entry name" value="Znf_Sec23_Sec24_sf"/>
</dbReference>
<evidence type="ECO:0000313" key="3">
    <source>
        <dbReference type="Proteomes" id="UP000198548"/>
    </source>
</evidence>
<gene>
    <name evidence="1" type="ORF">APU01nite_11570</name>
    <name evidence="2" type="ORF">SAMN04488100_10768</name>
</gene>
<dbReference type="Proteomes" id="UP000198548">
    <property type="component" value="Unassembled WGS sequence"/>
</dbReference>
<dbReference type="EMBL" id="BJUX01000010">
    <property type="protein sequence ID" value="GEK89118.1"/>
    <property type="molecule type" value="Genomic_DNA"/>
</dbReference>
<reference evidence="2 3" key="1">
    <citation type="submission" date="2016-10" db="EMBL/GenBank/DDBJ databases">
        <authorList>
            <person name="de Groot N.N."/>
        </authorList>
    </citation>
    <scope>NUCLEOTIDE SEQUENCE [LARGE SCALE GENOMIC DNA]</scope>
    <source>
        <strain evidence="2 3">DSM 19182</strain>
    </source>
</reference>
<dbReference type="GO" id="GO:0006888">
    <property type="term" value="P:endoplasmic reticulum to Golgi vesicle-mediated transport"/>
    <property type="evidence" value="ECO:0007669"/>
    <property type="project" value="InterPro"/>
</dbReference>
<dbReference type="GO" id="GO:0008270">
    <property type="term" value="F:zinc ion binding"/>
    <property type="evidence" value="ECO:0007669"/>
    <property type="project" value="InterPro"/>
</dbReference>